<proteinExistence type="predicted"/>
<reference evidence="2 3" key="1">
    <citation type="submission" date="2016-10" db="EMBL/GenBank/DDBJ databases">
        <title>Alkaliphiles isolated from bioreactors.</title>
        <authorList>
            <person name="Salah Z."/>
            <person name="Rout S.P."/>
            <person name="Humphreys P.N."/>
        </authorList>
    </citation>
    <scope>NUCLEOTIDE SEQUENCE [LARGE SCALE GENOMIC DNA]</scope>
    <source>
        <strain evidence="2 3">ZS02</strain>
    </source>
</reference>
<keyword evidence="1" id="KW-1133">Transmembrane helix</keyword>
<gene>
    <name evidence="2" type="ORF">BJN45_05305</name>
</gene>
<organism evidence="2 3">
    <name type="scientific">Azonexus hydrophilus</name>
    <dbReference type="NCBI Taxonomy" id="418702"/>
    <lineage>
        <taxon>Bacteria</taxon>
        <taxon>Pseudomonadati</taxon>
        <taxon>Pseudomonadota</taxon>
        <taxon>Betaproteobacteria</taxon>
        <taxon>Rhodocyclales</taxon>
        <taxon>Azonexaceae</taxon>
        <taxon>Azonexus</taxon>
    </lineage>
</organism>
<dbReference type="Proteomes" id="UP000187526">
    <property type="component" value="Unassembled WGS sequence"/>
</dbReference>
<accession>A0A1R1I7N3</accession>
<dbReference type="STRING" id="418702.BJN45_05305"/>
<keyword evidence="1" id="KW-0812">Transmembrane</keyword>
<dbReference type="AlphaFoldDB" id="A0A1R1I7N3"/>
<keyword evidence="1" id="KW-0472">Membrane</keyword>
<comment type="caution">
    <text evidence="2">The sequence shown here is derived from an EMBL/GenBank/DDBJ whole genome shotgun (WGS) entry which is preliminary data.</text>
</comment>
<protein>
    <submittedName>
        <fullName evidence="2">Uncharacterized protein</fullName>
    </submittedName>
</protein>
<dbReference type="EMBL" id="MTHD01000002">
    <property type="protein sequence ID" value="OMG54640.1"/>
    <property type="molecule type" value="Genomic_DNA"/>
</dbReference>
<keyword evidence="3" id="KW-1185">Reference proteome</keyword>
<feature type="transmembrane region" description="Helical" evidence="1">
    <location>
        <begin position="6"/>
        <end position="23"/>
    </location>
</feature>
<evidence type="ECO:0000313" key="2">
    <source>
        <dbReference type="EMBL" id="OMG54640.1"/>
    </source>
</evidence>
<evidence type="ECO:0000256" key="1">
    <source>
        <dbReference type="SAM" id="Phobius"/>
    </source>
</evidence>
<dbReference type="RefSeq" id="WP_076092872.1">
    <property type="nucleotide sequence ID" value="NZ_MTHD01000002.1"/>
</dbReference>
<sequence length="151" mass="16190">MNKKILLDIIGLLLIALVVLVGYKLSPMLLPKADLTVEPDPACSLQSGPCTVQLPGGGALSFSFGTRPVPLVKPFEVKVEVAGARQVDVDFAGVDMDMGFNRPRLQERTPGVFAGDVTLPVCITGHMTWQATVLVETQDARIAVPFRFITG</sequence>
<name>A0A1R1I7N3_9RHOO</name>
<evidence type="ECO:0000313" key="3">
    <source>
        <dbReference type="Proteomes" id="UP000187526"/>
    </source>
</evidence>